<evidence type="ECO:0000259" key="2">
    <source>
        <dbReference type="Pfam" id="PF13699"/>
    </source>
</evidence>
<dbReference type="KEGG" id="chk:D4L85_26995"/>
<dbReference type="RefSeq" id="WP_119757227.1">
    <property type="nucleotide sequence ID" value="NZ_CP032382.1"/>
</dbReference>
<dbReference type="Proteomes" id="UP000266183">
    <property type="component" value="Chromosome"/>
</dbReference>
<feature type="compositionally biased region" description="Basic and acidic residues" evidence="1">
    <location>
        <begin position="61"/>
        <end position="75"/>
    </location>
</feature>
<sequence length="431" mass="47647">MAVRRYLRKRRRKAEGRATPTFIQAEGSQHDHAEGNTFFHPAEGIQAKLNVSQPGDPQEMEADHMADKVVHKRSTDAAVSRVAKDDEKMSRRGKEEDDKMHKKEKDEDEKKIHKKDKDEEDKKIHKKGKDEEEHVATKQASPGAHAPVGKPAIPKSGGESLPPSTQAEMSSSFGFDFSKVRIHKNEEAHQLNEQLQAQAFTHGGDVYFNKDKFNPHTEAGKWLLAHELTHVVQQKGPDEVQKKDVSNISTPVPEDFTLNLDKKKEVESAQGKINGVTVIIKRDTRGPVEAGSQGHTSFDMTPSLPKRTIVKGKIATITGDATVLITIRTQYRPGADTKVTSAYGRGTTEADKAAGNTSLRFHEGSHGLDYMGYVQNNPLPAFEGKVGMTVAEYNDAIRKFDKALHDYKDAIEAADTAAVECVGKPASFCKH</sequence>
<dbReference type="InterPro" id="IPR025295">
    <property type="entry name" value="eCIS_core_dom"/>
</dbReference>
<dbReference type="Pfam" id="PF13699">
    <property type="entry name" value="eCIS_core"/>
    <property type="match status" value="1"/>
</dbReference>
<protein>
    <submittedName>
        <fullName evidence="3">DUF4157 domain-containing protein</fullName>
    </submittedName>
</protein>
<name>A0A385SUM2_9BACT</name>
<feature type="compositionally biased region" description="Basic residues" evidence="1">
    <location>
        <begin position="1"/>
        <end position="14"/>
    </location>
</feature>
<feature type="region of interest" description="Disordered" evidence="1">
    <location>
        <begin position="50"/>
        <end position="170"/>
    </location>
</feature>
<reference evidence="4" key="1">
    <citation type="submission" date="2018-09" db="EMBL/GenBank/DDBJ databases">
        <title>Chryseolinea sp. KIS68-18 isolated from soil.</title>
        <authorList>
            <person name="Weon H.-Y."/>
            <person name="Kwon S.-W."/>
            <person name="Lee S.A."/>
        </authorList>
    </citation>
    <scope>NUCLEOTIDE SEQUENCE [LARGE SCALE GENOMIC DNA]</scope>
    <source>
        <strain evidence="4">KIS68-18</strain>
    </source>
</reference>
<feature type="compositionally biased region" description="Basic and acidic residues" evidence="1">
    <location>
        <begin position="82"/>
        <end position="136"/>
    </location>
</feature>
<evidence type="ECO:0000313" key="3">
    <source>
        <dbReference type="EMBL" id="AYB34001.1"/>
    </source>
</evidence>
<dbReference type="EMBL" id="CP032382">
    <property type="protein sequence ID" value="AYB34001.1"/>
    <property type="molecule type" value="Genomic_DNA"/>
</dbReference>
<evidence type="ECO:0000313" key="4">
    <source>
        <dbReference type="Proteomes" id="UP000266183"/>
    </source>
</evidence>
<proteinExistence type="predicted"/>
<organism evidence="3 4">
    <name type="scientific">Chryseolinea soli</name>
    <dbReference type="NCBI Taxonomy" id="2321403"/>
    <lineage>
        <taxon>Bacteria</taxon>
        <taxon>Pseudomonadati</taxon>
        <taxon>Bacteroidota</taxon>
        <taxon>Cytophagia</taxon>
        <taxon>Cytophagales</taxon>
        <taxon>Fulvivirgaceae</taxon>
        <taxon>Chryseolinea</taxon>
    </lineage>
</organism>
<evidence type="ECO:0000256" key="1">
    <source>
        <dbReference type="SAM" id="MobiDB-lite"/>
    </source>
</evidence>
<feature type="region of interest" description="Disordered" evidence="1">
    <location>
        <begin position="1"/>
        <end position="36"/>
    </location>
</feature>
<dbReference type="AlphaFoldDB" id="A0A385SUM2"/>
<feature type="domain" description="eCIS core" evidence="2">
    <location>
        <begin position="161"/>
        <end position="236"/>
    </location>
</feature>
<keyword evidence="4" id="KW-1185">Reference proteome</keyword>
<gene>
    <name evidence="3" type="ORF">D4L85_26995</name>
</gene>
<accession>A0A385SUM2</accession>
<dbReference type="OrthoDB" id="4317910at2"/>